<accession>A0A1I0T2A4</accession>
<reference evidence="3" key="1">
    <citation type="submission" date="2016-10" db="EMBL/GenBank/DDBJ databases">
        <authorList>
            <person name="Varghese N."/>
            <person name="Submissions S."/>
        </authorList>
    </citation>
    <scope>NUCLEOTIDE SEQUENCE [LARGE SCALE GENOMIC DNA]</scope>
    <source>
        <strain evidence="3">DSM 18130</strain>
    </source>
</reference>
<feature type="chain" id="PRO_5011789839" description="Lipoprotein" evidence="1">
    <location>
        <begin position="21"/>
        <end position="100"/>
    </location>
</feature>
<name>A0A1I0T2A4_9SPHI</name>
<sequence>MKKILVLALFVAAISGCSSVKNGEKTSTVTASGTIEKPGITTFQYGTHLLKADHKTYALKSGTINLDLYLDKKVTIKGKKVAGYPVDGGPELVDVTLVRF</sequence>
<evidence type="ECO:0000313" key="3">
    <source>
        <dbReference type="Proteomes" id="UP000198836"/>
    </source>
</evidence>
<dbReference type="AlphaFoldDB" id="A0A1I0T2A4"/>
<evidence type="ECO:0000256" key="1">
    <source>
        <dbReference type="SAM" id="SignalP"/>
    </source>
</evidence>
<organism evidence="2 3">
    <name type="scientific">Pedobacter suwonensis</name>
    <dbReference type="NCBI Taxonomy" id="332999"/>
    <lineage>
        <taxon>Bacteria</taxon>
        <taxon>Pseudomonadati</taxon>
        <taxon>Bacteroidota</taxon>
        <taxon>Sphingobacteriia</taxon>
        <taxon>Sphingobacteriales</taxon>
        <taxon>Sphingobacteriaceae</taxon>
        <taxon>Pedobacter</taxon>
    </lineage>
</organism>
<dbReference type="OrthoDB" id="1447689at2"/>
<feature type="signal peptide" evidence="1">
    <location>
        <begin position="1"/>
        <end position="20"/>
    </location>
</feature>
<evidence type="ECO:0000313" key="2">
    <source>
        <dbReference type="EMBL" id="SFA45871.1"/>
    </source>
</evidence>
<evidence type="ECO:0008006" key="4">
    <source>
        <dbReference type="Google" id="ProtNLM"/>
    </source>
</evidence>
<keyword evidence="1" id="KW-0732">Signal</keyword>
<gene>
    <name evidence="2" type="ORF">SAMN04488511_105180</name>
</gene>
<dbReference type="RefSeq" id="WP_090982144.1">
    <property type="nucleotide sequence ID" value="NZ_FOJM01000005.1"/>
</dbReference>
<protein>
    <recommendedName>
        <fullName evidence="4">Lipoprotein</fullName>
    </recommendedName>
</protein>
<dbReference type="PROSITE" id="PS51257">
    <property type="entry name" value="PROKAR_LIPOPROTEIN"/>
    <property type="match status" value="1"/>
</dbReference>
<dbReference type="Proteomes" id="UP000198836">
    <property type="component" value="Unassembled WGS sequence"/>
</dbReference>
<keyword evidence="3" id="KW-1185">Reference proteome</keyword>
<proteinExistence type="predicted"/>
<dbReference type="STRING" id="332999.SAMN04488511_105180"/>
<dbReference type="EMBL" id="FOJM01000005">
    <property type="protein sequence ID" value="SFA45871.1"/>
    <property type="molecule type" value="Genomic_DNA"/>
</dbReference>